<comment type="caution">
    <text evidence="20">The sequence shown here is derived from an EMBL/GenBank/DDBJ whole genome shotgun (WGS) entry which is preliminary data.</text>
</comment>
<evidence type="ECO:0000256" key="7">
    <source>
        <dbReference type="ARBA" id="ARBA00022737"/>
    </source>
</evidence>
<dbReference type="CDD" id="cd00051">
    <property type="entry name" value="EFh"/>
    <property type="match status" value="1"/>
</dbReference>
<organism evidence="20 21">
    <name type="scientific">Blepharisma stoltei</name>
    <dbReference type="NCBI Taxonomy" id="1481888"/>
    <lineage>
        <taxon>Eukaryota</taxon>
        <taxon>Sar</taxon>
        <taxon>Alveolata</taxon>
        <taxon>Ciliophora</taxon>
        <taxon>Postciliodesmatophora</taxon>
        <taxon>Heterotrichea</taxon>
        <taxon>Heterotrichida</taxon>
        <taxon>Blepharismidae</taxon>
        <taxon>Blepharisma</taxon>
    </lineage>
</organism>
<evidence type="ECO:0000256" key="5">
    <source>
        <dbReference type="ARBA" id="ARBA00022679"/>
    </source>
</evidence>
<dbReference type="GO" id="GO:0004674">
    <property type="term" value="F:protein serine/threonine kinase activity"/>
    <property type="evidence" value="ECO:0007669"/>
    <property type="project" value="UniProtKB-KW"/>
</dbReference>
<evidence type="ECO:0000256" key="1">
    <source>
        <dbReference type="ARBA" id="ARBA00001946"/>
    </source>
</evidence>
<dbReference type="GO" id="GO:0005524">
    <property type="term" value="F:ATP binding"/>
    <property type="evidence" value="ECO:0007669"/>
    <property type="project" value="UniProtKB-UniRule"/>
</dbReference>
<dbReference type="Gene3D" id="3.30.200.20">
    <property type="entry name" value="Phosphorylase Kinase, domain 1"/>
    <property type="match status" value="1"/>
</dbReference>
<dbReference type="InterPro" id="IPR017441">
    <property type="entry name" value="Protein_kinase_ATP_BS"/>
</dbReference>
<dbReference type="FunFam" id="1.10.510.10:FF:000571">
    <property type="entry name" value="Maternal embryonic leucine zipper kinase"/>
    <property type="match status" value="1"/>
</dbReference>
<dbReference type="PROSITE" id="PS00107">
    <property type="entry name" value="PROTEIN_KINASE_ATP"/>
    <property type="match status" value="1"/>
</dbReference>
<dbReference type="PROSITE" id="PS00018">
    <property type="entry name" value="EF_HAND_1"/>
    <property type="match status" value="1"/>
</dbReference>
<keyword evidence="5" id="KW-0808">Transferase</keyword>
<evidence type="ECO:0000256" key="17">
    <source>
        <dbReference type="SAM" id="MobiDB-lite"/>
    </source>
</evidence>
<reference evidence="20" key="1">
    <citation type="submission" date="2021-09" db="EMBL/GenBank/DDBJ databases">
        <authorList>
            <consortium name="AG Swart"/>
            <person name="Singh M."/>
            <person name="Singh A."/>
            <person name="Seah K."/>
            <person name="Emmerich C."/>
        </authorList>
    </citation>
    <scope>NUCLEOTIDE SEQUENCE</scope>
    <source>
        <strain evidence="20">ATCC30299</strain>
    </source>
</reference>
<feature type="domain" description="EF-hand" evidence="19">
    <location>
        <begin position="379"/>
        <end position="414"/>
    </location>
</feature>
<keyword evidence="8 15" id="KW-0547">Nucleotide-binding</keyword>
<dbReference type="GO" id="GO:0005509">
    <property type="term" value="F:calcium ion binding"/>
    <property type="evidence" value="ECO:0007669"/>
    <property type="project" value="InterPro"/>
</dbReference>
<dbReference type="PANTHER" id="PTHR24349">
    <property type="entry name" value="SERINE/THREONINE-PROTEIN KINASE"/>
    <property type="match status" value="1"/>
</dbReference>
<feature type="binding site" evidence="15">
    <location>
        <position position="71"/>
    </location>
    <ligand>
        <name>ATP</name>
        <dbReference type="ChEBI" id="CHEBI:30616"/>
    </ligand>
</feature>
<dbReference type="Pfam" id="PF00069">
    <property type="entry name" value="Pkinase"/>
    <property type="match status" value="1"/>
</dbReference>
<dbReference type="SMART" id="SM00054">
    <property type="entry name" value="EFh"/>
    <property type="match status" value="3"/>
</dbReference>
<evidence type="ECO:0000256" key="8">
    <source>
        <dbReference type="ARBA" id="ARBA00022741"/>
    </source>
</evidence>
<protein>
    <recommendedName>
        <fullName evidence="3">non-specific serine/threonine protein kinase</fullName>
        <ecNumber evidence="3">2.7.11.1</ecNumber>
    </recommendedName>
</protein>
<gene>
    <name evidence="20" type="ORF">BSTOLATCC_MIC46714</name>
</gene>
<dbReference type="InterPro" id="IPR008271">
    <property type="entry name" value="Ser/Thr_kinase_AS"/>
</dbReference>
<dbReference type="SUPFAM" id="SSF56112">
    <property type="entry name" value="Protein kinase-like (PK-like)"/>
    <property type="match status" value="1"/>
</dbReference>
<dbReference type="Gene3D" id="1.10.238.10">
    <property type="entry name" value="EF-hand"/>
    <property type="match status" value="2"/>
</dbReference>
<dbReference type="SMART" id="SM00220">
    <property type="entry name" value="S_TKc"/>
    <property type="match status" value="1"/>
</dbReference>
<comment type="catalytic activity">
    <reaction evidence="13">
        <text>L-threonyl-[protein] + ATP = O-phospho-L-threonyl-[protein] + ADP + H(+)</text>
        <dbReference type="Rhea" id="RHEA:46608"/>
        <dbReference type="Rhea" id="RHEA-COMP:11060"/>
        <dbReference type="Rhea" id="RHEA-COMP:11605"/>
        <dbReference type="ChEBI" id="CHEBI:15378"/>
        <dbReference type="ChEBI" id="CHEBI:30013"/>
        <dbReference type="ChEBI" id="CHEBI:30616"/>
        <dbReference type="ChEBI" id="CHEBI:61977"/>
        <dbReference type="ChEBI" id="CHEBI:456216"/>
        <dbReference type="EC" id="2.7.11.1"/>
    </reaction>
</comment>
<evidence type="ECO:0000313" key="21">
    <source>
        <dbReference type="Proteomes" id="UP001162131"/>
    </source>
</evidence>
<keyword evidence="6" id="KW-0479">Metal-binding</keyword>
<dbReference type="InterPro" id="IPR011992">
    <property type="entry name" value="EF-hand-dom_pair"/>
</dbReference>
<dbReference type="AlphaFoldDB" id="A0AAU9JSK3"/>
<dbReference type="Gene3D" id="1.10.510.10">
    <property type="entry name" value="Transferase(Phosphotransferase) domain 1"/>
    <property type="match status" value="1"/>
</dbReference>
<feature type="region of interest" description="Disordered" evidence="17">
    <location>
        <begin position="1"/>
        <end position="26"/>
    </location>
</feature>
<comment type="similarity">
    <text evidence="12">Belongs to the protein kinase superfamily. Ser/Thr protein kinase family. CDPK subfamily.</text>
</comment>
<evidence type="ECO:0000256" key="16">
    <source>
        <dbReference type="RuleBase" id="RU000304"/>
    </source>
</evidence>
<evidence type="ECO:0000256" key="15">
    <source>
        <dbReference type="PROSITE-ProRule" id="PRU10141"/>
    </source>
</evidence>
<name>A0AAU9JSK3_9CILI</name>
<evidence type="ECO:0000256" key="2">
    <source>
        <dbReference type="ARBA" id="ARBA00011245"/>
    </source>
</evidence>
<evidence type="ECO:0000256" key="14">
    <source>
        <dbReference type="ARBA" id="ARBA00048679"/>
    </source>
</evidence>
<evidence type="ECO:0000256" key="10">
    <source>
        <dbReference type="ARBA" id="ARBA00022837"/>
    </source>
</evidence>
<evidence type="ECO:0000313" key="20">
    <source>
        <dbReference type="EMBL" id="CAG9328723.1"/>
    </source>
</evidence>
<sequence>MGCCDSQPEIPPIPKNNKASNKTALSRKTSVSLGRTNIRDLYDIVKTIGTGGFGTVFKVIDKHTGYERALKEIPKAKIGEDCETKMLQEIEILKEMNHPNIIKVYAVLESTANYYIVTELLTGGELFEKVLSEMRFSENKAAKYLHDIMSAISYCHSKGIVHRDLKPENLLLSTNKPGASLKVIDFGISQRLIPGTKFTSAVGTLLYMAPEVFSGPYDHKCDIWSAGVILYLMLSGRPPFVGPTEKEVKSSIKACKLNMDKGFWIHISNQAKDLVSKMICTDPIERLTAEEVLNHPWVRLHANNEIAEAPIMRQAKEELEKFRAQSKLEKVVLSFIAAQVTNRKERQELESVFRALDHNLDGKLTKTDLTNGSAALGLSHYLDVEEIMKSCDIDGSGFIDYNEFLNSASKWNEKSHKEILKKAFKKCAAGVNGKIIINDLKNSVPGIENTEWNQFLIEADRDRDGAIYLYEFKVYLENKEFL</sequence>
<dbReference type="InterPro" id="IPR002048">
    <property type="entry name" value="EF_hand_dom"/>
</dbReference>
<evidence type="ECO:0000259" key="19">
    <source>
        <dbReference type="PROSITE" id="PS50222"/>
    </source>
</evidence>
<accession>A0AAU9JSK3</accession>
<dbReference type="CDD" id="cd05117">
    <property type="entry name" value="STKc_CAMK"/>
    <property type="match status" value="1"/>
</dbReference>
<dbReference type="InterPro" id="IPR000719">
    <property type="entry name" value="Prot_kinase_dom"/>
</dbReference>
<keyword evidence="11 15" id="KW-0067">ATP-binding</keyword>
<keyword evidence="4 16" id="KW-0723">Serine/threonine-protein kinase</keyword>
<dbReference type="Pfam" id="PF13499">
    <property type="entry name" value="EF-hand_7"/>
    <property type="match status" value="1"/>
</dbReference>
<dbReference type="EMBL" id="CAJZBQ010000046">
    <property type="protein sequence ID" value="CAG9328723.1"/>
    <property type="molecule type" value="Genomic_DNA"/>
</dbReference>
<dbReference type="InterPro" id="IPR050205">
    <property type="entry name" value="CDPK_Ser/Thr_kinases"/>
</dbReference>
<dbReference type="InterPro" id="IPR011009">
    <property type="entry name" value="Kinase-like_dom_sf"/>
</dbReference>
<comment type="catalytic activity">
    <reaction evidence="14">
        <text>L-seryl-[protein] + ATP = O-phospho-L-seryl-[protein] + ADP + H(+)</text>
        <dbReference type="Rhea" id="RHEA:17989"/>
        <dbReference type="Rhea" id="RHEA-COMP:9863"/>
        <dbReference type="Rhea" id="RHEA-COMP:11604"/>
        <dbReference type="ChEBI" id="CHEBI:15378"/>
        <dbReference type="ChEBI" id="CHEBI:29999"/>
        <dbReference type="ChEBI" id="CHEBI:30616"/>
        <dbReference type="ChEBI" id="CHEBI:83421"/>
        <dbReference type="ChEBI" id="CHEBI:456216"/>
        <dbReference type="EC" id="2.7.11.1"/>
    </reaction>
</comment>
<keyword evidence="21" id="KW-1185">Reference proteome</keyword>
<keyword evidence="9" id="KW-0418">Kinase</keyword>
<evidence type="ECO:0000256" key="12">
    <source>
        <dbReference type="ARBA" id="ARBA00024334"/>
    </source>
</evidence>
<keyword evidence="7" id="KW-0677">Repeat</keyword>
<keyword evidence="10" id="KW-0106">Calcium</keyword>
<evidence type="ECO:0000256" key="13">
    <source>
        <dbReference type="ARBA" id="ARBA00047899"/>
    </source>
</evidence>
<feature type="domain" description="Protein kinase" evidence="18">
    <location>
        <begin position="42"/>
        <end position="298"/>
    </location>
</feature>
<dbReference type="EC" id="2.7.11.1" evidence="3"/>
<evidence type="ECO:0000256" key="4">
    <source>
        <dbReference type="ARBA" id="ARBA00022527"/>
    </source>
</evidence>
<proteinExistence type="inferred from homology"/>
<dbReference type="Proteomes" id="UP001162131">
    <property type="component" value="Unassembled WGS sequence"/>
</dbReference>
<dbReference type="PROSITE" id="PS00108">
    <property type="entry name" value="PROTEIN_KINASE_ST"/>
    <property type="match status" value="1"/>
</dbReference>
<dbReference type="InterPro" id="IPR018247">
    <property type="entry name" value="EF_Hand_1_Ca_BS"/>
</dbReference>
<comment type="cofactor">
    <cofactor evidence="1">
        <name>Mg(2+)</name>
        <dbReference type="ChEBI" id="CHEBI:18420"/>
    </cofactor>
</comment>
<comment type="subunit">
    <text evidence="2">Monomer.</text>
</comment>
<dbReference type="PROSITE" id="PS50011">
    <property type="entry name" value="PROTEIN_KINASE_DOM"/>
    <property type="match status" value="1"/>
</dbReference>
<evidence type="ECO:0000256" key="3">
    <source>
        <dbReference type="ARBA" id="ARBA00012513"/>
    </source>
</evidence>
<evidence type="ECO:0000256" key="6">
    <source>
        <dbReference type="ARBA" id="ARBA00022723"/>
    </source>
</evidence>
<evidence type="ECO:0000259" key="18">
    <source>
        <dbReference type="PROSITE" id="PS50011"/>
    </source>
</evidence>
<evidence type="ECO:0000256" key="11">
    <source>
        <dbReference type="ARBA" id="ARBA00022840"/>
    </source>
</evidence>
<dbReference type="SUPFAM" id="SSF47473">
    <property type="entry name" value="EF-hand"/>
    <property type="match status" value="1"/>
</dbReference>
<dbReference type="PROSITE" id="PS50222">
    <property type="entry name" value="EF_HAND_2"/>
    <property type="match status" value="1"/>
</dbReference>
<feature type="compositionally biased region" description="Polar residues" evidence="17">
    <location>
        <begin position="17"/>
        <end position="26"/>
    </location>
</feature>
<dbReference type="FunFam" id="3.30.200.20:FF:000315">
    <property type="entry name" value="Calcium-dependent protein kinase 3"/>
    <property type="match status" value="1"/>
</dbReference>
<evidence type="ECO:0000256" key="9">
    <source>
        <dbReference type="ARBA" id="ARBA00022777"/>
    </source>
</evidence>